<accession>A0ABM9ADE9</accession>
<evidence type="ECO:0000256" key="4">
    <source>
        <dbReference type="ARBA" id="ARBA00023136"/>
    </source>
</evidence>
<feature type="transmembrane region" description="Helical" evidence="5">
    <location>
        <begin position="133"/>
        <end position="152"/>
    </location>
</feature>
<dbReference type="Proteomes" id="UP000838100">
    <property type="component" value="Unassembled WGS sequence"/>
</dbReference>
<keyword evidence="3 5" id="KW-1133">Transmembrane helix</keyword>
<reference evidence="7" key="1">
    <citation type="submission" date="2021-12" db="EMBL/GenBank/DDBJ databases">
        <authorList>
            <person name="Rodrigo-Torres L."/>
            <person name="Arahal R. D."/>
            <person name="Lucena T."/>
        </authorList>
    </citation>
    <scope>NUCLEOTIDE SEQUENCE</scope>
    <source>
        <strain evidence="7">CECT 8267</strain>
    </source>
</reference>
<sequence>MILDHTIGIFTNPDKEWAAIRKQDRSMLAEFLTHVPLLVLIPTICFYYGVSQVGWTATEGGEVIRLSSESAMVLCVLSYGAALVGIWVFGMFINWMAETYSDEKINSHHGMALSVYSTTPIMLAGAAGAFPSIWFNAAAMLVAGAYSVFLIYRGMPILMNIPEERAFMYSSSVITVALVMLVTLRVATVIVWSAGVGPEYVAI</sequence>
<feature type="transmembrane region" description="Helical" evidence="5">
    <location>
        <begin position="31"/>
        <end position="50"/>
    </location>
</feature>
<comment type="subcellular location">
    <subcellularLocation>
        <location evidence="1">Membrane</location>
        <topology evidence="1">Multi-pass membrane protein</topology>
    </subcellularLocation>
</comment>
<keyword evidence="4 5" id="KW-0472">Membrane</keyword>
<dbReference type="RefSeq" id="WP_237443404.1">
    <property type="nucleotide sequence ID" value="NZ_CAKLPX010000001.1"/>
</dbReference>
<evidence type="ECO:0000256" key="2">
    <source>
        <dbReference type="ARBA" id="ARBA00022692"/>
    </source>
</evidence>
<organism evidence="7 8">
    <name type="scientific">Sinobacterium norvegicum</name>
    <dbReference type="NCBI Taxonomy" id="1641715"/>
    <lineage>
        <taxon>Bacteria</taxon>
        <taxon>Pseudomonadati</taxon>
        <taxon>Pseudomonadota</taxon>
        <taxon>Gammaproteobacteria</taxon>
        <taxon>Cellvibrionales</taxon>
        <taxon>Spongiibacteraceae</taxon>
        <taxon>Sinobacterium</taxon>
    </lineage>
</organism>
<evidence type="ECO:0000256" key="1">
    <source>
        <dbReference type="ARBA" id="ARBA00004141"/>
    </source>
</evidence>
<name>A0ABM9ADE9_9GAMM</name>
<feature type="transmembrane region" description="Helical" evidence="5">
    <location>
        <begin position="70"/>
        <end position="97"/>
    </location>
</feature>
<dbReference type="Pfam" id="PF04893">
    <property type="entry name" value="Yip1"/>
    <property type="match status" value="1"/>
</dbReference>
<comment type="caution">
    <text evidence="7">The sequence shown here is derived from an EMBL/GenBank/DDBJ whole genome shotgun (WGS) entry which is preliminary data.</text>
</comment>
<evidence type="ECO:0000313" key="8">
    <source>
        <dbReference type="Proteomes" id="UP000838100"/>
    </source>
</evidence>
<dbReference type="InterPro" id="IPR006977">
    <property type="entry name" value="Yip1_dom"/>
</dbReference>
<evidence type="ECO:0000313" key="7">
    <source>
        <dbReference type="EMBL" id="CAH0990729.1"/>
    </source>
</evidence>
<feature type="transmembrane region" description="Helical" evidence="5">
    <location>
        <begin position="173"/>
        <end position="194"/>
    </location>
</feature>
<gene>
    <name evidence="7" type="primary">yohC</name>
    <name evidence="7" type="ORF">SIN8267_00824</name>
</gene>
<protein>
    <submittedName>
        <fullName evidence="7">Inner membrane protein YohC</fullName>
    </submittedName>
</protein>
<evidence type="ECO:0000256" key="5">
    <source>
        <dbReference type="SAM" id="Phobius"/>
    </source>
</evidence>
<evidence type="ECO:0000256" key="3">
    <source>
        <dbReference type="ARBA" id="ARBA00022989"/>
    </source>
</evidence>
<proteinExistence type="predicted"/>
<evidence type="ECO:0000259" key="6">
    <source>
        <dbReference type="Pfam" id="PF04893"/>
    </source>
</evidence>
<keyword evidence="2 5" id="KW-0812">Transmembrane</keyword>
<keyword evidence="8" id="KW-1185">Reference proteome</keyword>
<dbReference type="EMBL" id="CAKLPX010000001">
    <property type="protein sequence ID" value="CAH0990729.1"/>
    <property type="molecule type" value="Genomic_DNA"/>
</dbReference>
<feature type="domain" description="Yip1" evidence="6">
    <location>
        <begin position="7"/>
        <end position="183"/>
    </location>
</feature>
<feature type="transmembrane region" description="Helical" evidence="5">
    <location>
        <begin position="109"/>
        <end position="127"/>
    </location>
</feature>